<dbReference type="RefSeq" id="XP_005851276.1">
    <property type="nucleotide sequence ID" value="XM_005851214.1"/>
</dbReference>
<name>E1Z563_CHLVA</name>
<proteinExistence type="inferred from homology"/>
<dbReference type="PANTHER" id="PTHR12668:SF43">
    <property type="entry name" value="TRANSMEMBRANE PROTEIN 14 HOMOLOG"/>
    <property type="match status" value="1"/>
</dbReference>
<evidence type="ECO:0000256" key="2">
    <source>
        <dbReference type="ARBA" id="ARBA00007590"/>
    </source>
</evidence>
<evidence type="ECO:0000256" key="3">
    <source>
        <dbReference type="ARBA" id="ARBA00022692"/>
    </source>
</evidence>
<protein>
    <submittedName>
        <fullName evidence="8">Uncharacterized protein</fullName>
    </submittedName>
</protein>
<evidence type="ECO:0000313" key="9">
    <source>
        <dbReference type="Proteomes" id="UP000008141"/>
    </source>
</evidence>
<feature type="transmembrane region" description="Helical" evidence="7">
    <location>
        <begin position="138"/>
        <end position="156"/>
    </location>
</feature>
<dbReference type="InterPro" id="IPR044890">
    <property type="entry name" value="TMEM14_sf"/>
</dbReference>
<comment type="similarity">
    <text evidence="2">Belongs to the TMEM14 family.</text>
</comment>
<evidence type="ECO:0000256" key="6">
    <source>
        <dbReference type="SAM" id="MobiDB-lite"/>
    </source>
</evidence>
<dbReference type="PANTHER" id="PTHR12668">
    <property type="entry name" value="TRANSMEMBRANE PROTEIN 14, 15"/>
    <property type="match status" value="1"/>
</dbReference>
<feature type="transmembrane region" description="Helical" evidence="7">
    <location>
        <begin position="66"/>
        <end position="83"/>
    </location>
</feature>
<sequence>MGQRKEAQFLWDYASPSASIGRPRLGLKLVSIPQVSPGGGSGGGGGGRRGGGGGGNGGGDDPMKGFTYLFSSLIFAGGLMAYIRKGSSNSLLVSAAVATLLLISTSLMHHRSGKLLALGTCLVLAAMMGHRANTSRKVFPAGIVAILSALMTAGYARSLA</sequence>
<dbReference type="KEGG" id="cvr:CHLNCDRAFT_138064"/>
<dbReference type="Gene3D" id="1.10.10.1740">
    <property type="entry name" value="Transmembrane protein 14-like"/>
    <property type="match status" value="1"/>
</dbReference>
<keyword evidence="9" id="KW-1185">Reference proteome</keyword>
<keyword evidence="4 7" id="KW-1133">Transmembrane helix</keyword>
<organism evidence="9">
    <name type="scientific">Chlorella variabilis</name>
    <name type="common">Green alga</name>
    <dbReference type="NCBI Taxonomy" id="554065"/>
    <lineage>
        <taxon>Eukaryota</taxon>
        <taxon>Viridiplantae</taxon>
        <taxon>Chlorophyta</taxon>
        <taxon>core chlorophytes</taxon>
        <taxon>Trebouxiophyceae</taxon>
        <taxon>Chlorellales</taxon>
        <taxon>Chlorellaceae</taxon>
        <taxon>Chlorella clade</taxon>
        <taxon>Chlorella</taxon>
    </lineage>
</organism>
<dbReference type="AlphaFoldDB" id="E1Z563"/>
<accession>E1Z563</accession>
<feature type="transmembrane region" description="Helical" evidence="7">
    <location>
        <begin position="89"/>
        <end position="108"/>
    </location>
</feature>
<dbReference type="eggNOG" id="KOG4267">
    <property type="taxonomic scope" value="Eukaryota"/>
</dbReference>
<keyword evidence="3 7" id="KW-0812">Transmembrane</keyword>
<gene>
    <name evidence="8" type="ORF">CHLNCDRAFT_138064</name>
</gene>
<reference evidence="8 9" key="1">
    <citation type="journal article" date="2010" name="Plant Cell">
        <title>The Chlorella variabilis NC64A genome reveals adaptation to photosymbiosis, coevolution with viruses, and cryptic sex.</title>
        <authorList>
            <person name="Blanc G."/>
            <person name="Duncan G."/>
            <person name="Agarkova I."/>
            <person name="Borodovsky M."/>
            <person name="Gurnon J."/>
            <person name="Kuo A."/>
            <person name="Lindquist E."/>
            <person name="Lucas S."/>
            <person name="Pangilinan J."/>
            <person name="Polle J."/>
            <person name="Salamov A."/>
            <person name="Terry A."/>
            <person name="Yamada T."/>
            <person name="Dunigan D.D."/>
            <person name="Grigoriev I.V."/>
            <person name="Claverie J.M."/>
            <person name="Van Etten J.L."/>
        </authorList>
    </citation>
    <scope>NUCLEOTIDE SEQUENCE [LARGE SCALE GENOMIC DNA]</scope>
    <source>
        <strain evidence="8 9">NC64A</strain>
    </source>
</reference>
<comment type="subcellular location">
    <subcellularLocation>
        <location evidence="1">Membrane</location>
    </subcellularLocation>
</comment>
<dbReference type="InterPro" id="IPR005349">
    <property type="entry name" value="TMEM14"/>
</dbReference>
<dbReference type="Pfam" id="PF03647">
    <property type="entry name" value="Tmemb_14"/>
    <property type="match status" value="1"/>
</dbReference>
<dbReference type="EMBL" id="GL433836">
    <property type="protein sequence ID" value="EFN59174.1"/>
    <property type="molecule type" value="Genomic_DNA"/>
</dbReference>
<evidence type="ECO:0000313" key="8">
    <source>
        <dbReference type="EMBL" id="EFN59174.1"/>
    </source>
</evidence>
<evidence type="ECO:0000256" key="5">
    <source>
        <dbReference type="ARBA" id="ARBA00023136"/>
    </source>
</evidence>
<dbReference type="Proteomes" id="UP000008141">
    <property type="component" value="Unassembled WGS sequence"/>
</dbReference>
<evidence type="ECO:0000256" key="1">
    <source>
        <dbReference type="ARBA" id="ARBA00004370"/>
    </source>
</evidence>
<dbReference type="GO" id="GO:0016020">
    <property type="term" value="C:membrane"/>
    <property type="evidence" value="ECO:0007669"/>
    <property type="project" value="UniProtKB-SubCell"/>
</dbReference>
<dbReference type="OrthoDB" id="5620at2759"/>
<dbReference type="FunCoup" id="E1Z563">
    <property type="interactions" value="736"/>
</dbReference>
<dbReference type="InParanoid" id="E1Z563"/>
<dbReference type="GeneID" id="17358618"/>
<keyword evidence="5 7" id="KW-0472">Membrane</keyword>
<dbReference type="STRING" id="554065.E1Z563"/>
<evidence type="ECO:0000256" key="7">
    <source>
        <dbReference type="SAM" id="Phobius"/>
    </source>
</evidence>
<feature type="region of interest" description="Disordered" evidence="6">
    <location>
        <begin position="37"/>
        <end position="57"/>
    </location>
</feature>
<evidence type="ECO:0000256" key="4">
    <source>
        <dbReference type="ARBA" id="ARBA00022989"/>
    </source>
</evidence>